<reference evidence="1 2" key="1">
    <citation type="submission" date="2021-06" db="EMBL/GenBank/DDBJ databases">
        <authorList>
            <person name="Palmer J.M."/>
        </authorList>
    </citation>
    <scope>NUCLEOTIDE SEQUENCE [LARGE SCALE GENOMIC DNA]</scope>
    <source>
        <strain evidence="1 2">AS_MEX2019</strain>
        <tissue evidence="1">Muscle</tissue>
    </source>
</reference>
<proteinExistence type="predicted"/>
<sequence>MPSKYLNIFMTYSESVGNKKDYFVCFLLPFAEEKLSSRSNVQVYWSLVMSCPCDWDVANSEEKTRNGYSSLLLNTTHTHTHTNTCGPLLLLQCLLCTNNINKPIIIVFDFHHLFIF</sequence>
<evidence type="ECO:0000313" key="1">
    <source>
        <dbReference type="EMBL" id="MEQ2304146.1"/>
    </source>
</evidence>
<name>A0ABV0ZDU4_9TELE</name>
<organism evidence="1 2">
    <name type="scientific">Ameca splendens</name>
    <dbReference type="NCBI Taxonomy" id="208324"/>
    <lineage>
        <taxon>Eukaryota</taxon>
        <taxon>Metazoa</taxon>
        <taxon>Chordata</taxon>
        <taxon>Craniata</taxon>
        <taxon>Vertebrata</taxon>
        <taxon>Euteleostomi</taxon>
        <taxon>Actinopterygii</taxon>
        <taxon>Neopterygii</taxon>
        <taxon>Teleostei</taxon>
        <taxon>Neoteleostei</taxon>
        <taxon>Acanthomorphata</taxon>
        <taxon>Ovalentaria</taxon>
        <taxon>Atherinomorphae</taxon>
        <taxon>Cyprinodontiformes</taxon>
        <taxon>Goodeidae</taxon>
        <taxon>Ameca</taxon>
    </lineage>
</organism>
<comment type="caution">
    <text evidence="1">The sequence shown here is derived from an EMBL/GenBank/DDBJ whole genome shotgun (WGS) entry which is preliminary data.</text>
</comment>
<dbReference type="EMBL" id="JAHRIP010058675">
    <property type="protein sequence ID" value="MEQ2304146.1"/>
    <property type="molecule type" value="Genomic_DNA"/>
</dbReference>
<dbReference type="Proteomes" id="UP001469553">
    <property type="component" value="Unassembled WGS sequence"/>
</dbReference>
<accession>A0ABV0ZDU4</accession>
<evidence type="ECO:0000313" key="2">
    <source>
        <dbReference type="Proteomes" id="UP001469553"/>
    </source>
</evidence>
<gene>
    <name evidence="1" type="ORF">AMECASPLE_023952</name>
</gene>
<protein>
    <submittedName>
        <fullName evidence="1">Uncharacterized protein</fullName>
    </submittedName>
</protein>
<keyword evidence="2" id="KW-1185">Reference proteome</keyword>